<name>A0ABT5FD54_9GAMM</name>
<proteinExistence type="predicted"/>
<dbReference type="RefSeq" id="WP_272180134.1">
    <property type="nucleotide sequence ID" value="NZ_JAQOMS010000002.1"/>
</dbReference>
<comment type="caution">
    <text evidence="1">The sequence shown here is derived from an EMBL/GenBank/DDBJ whole genome shotgun (WGS) entry which is preliminary data.</text>
</comment>
<protein>
    <submittedName>
        <fullName evidence="1">CRISPR-associated protein Cas2</fullName>
    </submittedName>
</protein>
<dbReference type="EMBL" id="JAQOMS010000002">
    <property type="protein sequence ID" value="MDC2888532.1"/>
    <property type="molecule type" value="Genomic_DNA"/>
</dbReference>
<keyword evidence="2" id="KW-1185">Reference proteome</keyword>
<accession>A0ABT5FD54</accession>
<reference evidence="1 2" key="1">
    <citation type="submission" date="2023-01" db="EMBL/GenBank/DDBJ databases">
        <title>Psychrosphaera sp. nov., isolated from marine algae.</title>
        <authorList>
            <person name="Bayburt H."/>
            <person name="Choi B.J."/>
            <person name="Kim J.M."/>
            <person name="Choi D.G."/>
            <person name="Jeon C.O."/>
        </authorList>
    </citation>
    <scope>NUCLEOTIDE SEQUENCE [LARGE SCALE GENOMIC DNA]</scope>
    <source>
        <strain evidence="1 2">G1-22</strain>
    </source>
</reference>
<dbReference type="Proteomes" id="UP001528411">
    <property type="component" value="Unassembled WGS sequence"/>
</dbReference>
<sequence>MLSNLIISYDLNVAGQNYDAVIRSIKSLGDWAHIQSSIWYVNSQLNAEQAAKHVWANMDGNDSLIIVDSVKNEAHWYNLTNEVSNCIQTNWNR</sequence>
<evidence type="ECO:0000313" key="2">
    <source>
        <dbReference type="Proteomes" id="UP001528411"/>
    </source>
</evidence>
<gene>
    <name evidence="1" type="ORF">PN838_06900</name>
</gene>
<organism evidence="1 2">
    <name type="scientific">Psychrosphaera algicola</name>
    <dbReference type="NCBI Taxonomy" id="3023714"/>
    <lineage>
        <taxon>Bacteria</taxon>
        <taxon>Pseudomonadati</taxon>
        <taxon>Pseudomonadota</taxon>
        <taxon>Gammaproteobacteria</taxon>
        <taxon>Alteromonadales</taxon>
        <taxon>Pseudoalteromonadaceae</taxon>
        <taxon>Psychrosphaera</taxon>
    </lineage>
</organism>
<evidence type="ECO:0000313" key="1">
    <source>
        <dbReference type="EMBL" id="MDC2888532.1"/>
    </source>
</evidence>